<accession>A0ABQ7UEI3</accession>
<sequence>MLKGVFPHIYWTPCAVHCINLIFGDIFKERPFTGVFTKAVTANLRSLFISEEWNTSKFAKEVTGKEVALIMLSYTFWNHVVHALNVGGPLIKKNNLLNKEVWKGFHKCVAKLVVDEDVQDSITNEISTYKSADGLFGLQIAIRQRAKKSPVEWWRLYGLETPELQKFAIKVLHTKKRNRLTLKCLNDLVFIKYNITLRRCYNARNVIDPICLDNIDDANEWLTGVDYAEDEEIFEENFDFTWFGVGEVSAVEENRYDLRGNTSSSYRRGKEVATSLFLVDEVERDSDT</sequence>
<protein>
    <recommendedName>
        <fullName evidence="3">DUF659 domain-containing protein</fullName>
    </recommendedName>
</protein>
<organism evidence="1 2">
    <name type="scientific">Solanum tuberosum</name>
    <name type="common">Potato</name>
    <dbReference type="NCBI Taxonomy" id="4113"/>
    <lineage>
        <taxon>Eukaryota</taxon>
        <taxon>Viridiplantae</taxon>
        <taxon>Streptophyta</taxon>
        <taxon>Embryophyta</taxon>
        <taxon>Tracheophyta</taxon>
        <taxon>Spermatophyta</taxon>
        <taxon>Magnoliopsida</taxon>
        <taxon>eudicotyledons</taxon>
        <taxon>Gunneridae</taxon>
        <taxon>Pentapetalae</taxon>
        <taxon>asterids</taxon>
        <taxon>lamiids</taxon>
        <taxon>Solanales</taxon>
        <taxon>Solanaceae</taxon>
        <taxon>Solanoideae</taxon>
        <taxon>Solaneae</taxon>
        <taxon>Solanum</taxon>
    </lineage>
</organism>
<dbReference type="PANTHER" id="PTHR32166:SF74">
    <property type="entry name" value="OS05G0256350 PROTEIN"/>
    <property type="match status" value="1"/>
</dbReference>
<dbReference type="InterPro" id="IPR012337">
    <property type="entry name" value="RNaseH-like_sf"/>
</dbReference>
<proteinExistence type="predicted"/>
<dbReference type="PANTHER" id="PTHR32166">
    <property type="entry name" value="OSJNBA0013A04.12 PROTEIN"/>
    <property type="match status" value="1"/>
</dbReference>
<dbReference type="Proteomes" id="UP000826656">
    <property type="component" value="Unassembled WGS sequence"/>
</dbReference>
<evidence type="ECO:0008006" key="3">
    <source>
        <dbReference type="Google" id="ProtNLM"/>
    </source>
</evidence>
<dbReference type="EMBL" id="JAIVGD010000023">
    <property type="protein sequence ID" value="KAH0744724.1"/>
    <property type="molecule type" value="Genomic_DNA"/>
</dbReference>
<dbReference type="SUPFAM" id="SSF53098">
    <property type="entry name" value="Ribonuclease H-like"/>
    <property type="match status" value="1"/>
</dbReference>
<comment type="caution">
    <text evidence="1">The sequence shown here is derived from an EMBL/GenBank/DDBJ whole genome shotgun (WGS) entry which is preliminary data.</text>
</comment>
<name>A0ABQ7UEI3_SOLTU</name>
<gene>
    <name evidence="1" type="ORF">KY290_032717</name>
</gene>
<keyword evidence="2" id="KW-1185">Reference proteome</keyword>
<evidence type="ECO:0000313" key="2">
    <source>
        <dbReference type="Proteomes" id="UP000826656"/>
    </source>
</evidence>
<evidence type="ECO:0000313" key="1">
    <source>
        <dbReference type="EMBL" id="KAH0744724.1"/>
    </source>
</evidence>
<reference evidence="1 2" key="1">
    <citation type="journal article" date="2021" name="bioRxiv">
        <title>Chromosome-scale and haplotype-resolved genome assembly of a tetraploid potato cultivar.</title>
        <authorList>
            <person name="Sun H."/>
            <person name="Jiao W.-B."/>
            <person name="Krause K."/>
            <person name="Campoy J.A."/>
            <person name="Goel M."/>
            <person name="Folz-Donahue K."/>
            <person name="Kukat C."/>
            <person name="Huettel B."/>
            <person name="Schneeberger K."/>
        </authorList>
    </citation>
    <scope>NUCLEOTIDE SEQUENCE [LARGE SCALE GENOMIC DNA]</scope>
    <source>
        <strain evidence="1">SolTubOtavaFocal</strain>
        <tissue evidence="1">Leaves</tissue>
    </source>
</reference>